<keyword evidence="1 3" id="KW-0472">Membrane</keyword>
<dbReference type="GO" id="GO:0005886">
    <property type="term" value="C:plasma membrane"/>
    <property type="evidence" value="ECO:0007669"/>
    <property type="project" value="UniProtKB-UniRule"/>
</dbReference>
<evidence type="ECO:0000256" key="2">
    <source>
        <dbReference type="SAM" id="MobiDB-lite"/>
    </source>
</evidence>
<dbReference type="GO" id="GO:0015293">
    <property type="term" value="F:symporter activity"/>
    <property type="evidence" value="ECO:0007669"/>
    <property type="project" value="UniProtKB-UniRule"/>
</dbReference>
<dbReference type="PANTHER" id="PTHR40033:SF1">
    <property type="entry name" value="CITRATE-SODIUM SYMPORTER"/>
    <property type="match status" value="1"/>
</dbReference>
<dbReference type="Pfam" id="PF03390">
    <property type="entry name" value="2HCT"/>
    <property type="match status" value="1"/>
</dbReference>
<comment type="similarity">
    <text evidence="1">Belongs to the 2-hydroxycarboxylate transporter (2-HCT) (TC 2.A.24) family.</text>
</comment>
<feature type="transmembrane region" description="Helical" evidence="3">
    <location>
        <begin position="434"/>
        <end position="453"/>
    </location>
</feature>
<keyword evidence="5" id="KW-1185">Reference proteome</keyword>
<reference evidence="4" key="1">
    <citation type="submission" date="2023-07" db="EMBL/GenBank/DDBJ databases">
        <title>Sequencing the genomes of 1000 actinobacteria strains.</title>
        <authorList>
            <person name="Klenk H.-P."/>
        </authorList>
    </citation>
    <scope>NUCLEOTIDE SEQUENCE</scope>
    <source>
        <strain evidence="4">DSM 45977</strain>
    </source>
</reference>
<keyword evidence="3" id="KW-1133">Transmembrane helix</keyword>
<dbReference type="AlphaFoldDB" id="A0AAE3ZFR8"/>
<feature type="transmembrane region" description="Helical" evidence="3">
    <location>
        <begin position="337"/>
        <end position="357"/>
    </location>
</feature>
<proteinExistence type="inferred from homology"/>
<dbReference type="RefSeq" id="WP_310277198.1">
    <property type="nucleotide sequence ID" value="NZ_JAVDXW010000001.1"/>
</dbReference>
<feature type="transmembrane region" description="Helical" evidence="3">
    <location>
        <begin position="31"/>
        <end position="51"/>
    </location>
</feature>
<dbReference type="PANTHER" id="PTHR40033">
    <property type="entry name" value="NA(+)-MALATE SYMPORTER"/>
    <property type="match status" value="1"/>
</dbReference>
<dbReference type="Proteomes" id="UP001180845">
    <property type="component" value="Unassembled WGS sequence"/>
</dbReference>
<evidence type="ECO:0000256" key="1">
    <source>
        <dbReference type="PIRNR" id="PIRNR005348"/>
    </source>
</evidence>
<feature type="transmembrane region" description="Helical" evidence="3">
    <location>
        <begin position="121"/>
        <end position="142"/>
    </location>
</feature>
<feature type="transmembrane region" description="Helical" evidence="3">
    <location>
        <begin position="218"/>
        <end position="240"/>
    </location>
</feature>
<dbReference type="PIRSF" id="PIRSF005348">
    <property type="entry name" value="YxkH"/>
    <property type="match status" value="1"/>
</dbReference>
<dbReference type="EMBL" id="JAVDXW010000001">
    <property type="protein sequence ID" value="MDR7304067.1"/>
    <property type="molecule type" value="Genomic_DNA"/>
</dbReference>
<feature type="region of interest" description="Disordered" evidence="2">
    <location>
        <begin position="1"/>
        <end position="29"/>
    </location>
</feature>
<keyword evidence="1" id="KW-0813">Transport</keyword>
<feature type="transmembrane region" description="Helical" evidence="3">
    <location>
        <begin position="58"/>
        <end position="79"/>
    </location>
</feature>
<keyword evidence="3" id="KW-0812">Transmembrane</keyword>
<feature type="transmembrane region" description="Helical" evidence="3">
    <location>
        <begin position="279"/>
        <end position="300"/>
    </location>
</feature>
<name>A0AAE3ZFR8_9ACTN</name>
<comment type="caution">
    <text evidence="4">The sequence shown here is derived from an EMBL/GenBank/DDBJ whole genome shotgun (WGS) entry which is preliminary data.</text>
</comment>
<organism evidence="4 5">
    <name type="scientific">Haloactinomyces albus</name>
    <dbReference type="NCBI Taxonomy" id="1352928"/>
    <lineage>
        <taxon>Bacteria</taxon>
        <taxon>Bacillati</taxon>
        <taxon>Actinomycetota</taxon>
        <taxon>Actinomycetes</taxon>
        <taxon>Actinopolysporales</taxon>
        <taxon>Actinopolysporaceae</taxon>
        <taxon>Haloactinomyces</taxon>
    </lineage>
</organism>
<accession>A0AAE3ZFR8</accession>
<dbReference type="GO" id="GO:0008514">
    <property type="term" value="F:organic anion transmembrane transporter activity"/>
    <property type="evidence" value="ECO:0007669"/>
    <property type="project" value="InterPro"/>
</dbReference>
<gene>
    <name evidence="4" type="ORF">JOF55_004248</name>
</gene>
<keyword evidence="1" id="KW-0769">Symport</keyword>
<feature type="transmembrane region" description="Helical" evidence="3">
    <location>
        <begin position="91"/>
        <end position="109"/>
    </location>
</feature>
<evidence type="ECO:0000313" key="4">
    <source>
        <dbReference type="EMBL" id="MDR7304067.1"/>
    </source>
</evidence>
<evidence type="ECO:0000256" key="3">
    <source>
        <dbReference type="SAM" id="Phobius"/>
    </source>
</evidence>
<feature type="transmembrane region" description="Helical" evidence="3">
    <location>
        <begin position="154"/>
        <end position="176"/>
    </location>
</feature>
<feature type="compositionally biased region" description="Polar residues" evidence="2">
    <location>
        <begin position="1"/>
        <end position="17"/>
    </location>
</feature>
<feature type="transmembrane region" description="Helical" evidence="3">
    <location>
        <begin position="369"/>
        <end position="393"/>
    </location>
</feature>
<sequence length="454" mass="47384">MVTSDSNRTQSQSTTVQPPHPPADTHGSSRIGTIAGLPGPLFLTALAIVLAGALTDNLAVPMVAGFATAMLLGGLLMWLGNLLPVIRDFGLPTILCTFVPAVLVFLQVLPQSVIDVVTTFTTEAGFLDFFVVSLITGSVLGMPRQLLLKAGPRFVLPLLGCISLALFSTGALGALIGFGFREALLYIAAPTMGGGIGIGAIPMSEMYAEQFGGTPGNYLAGLMSAVVLANIFCILIAGLYNGLGKRRQLFAGFNGHGQLLRFTGDKDLEVPQKHSTGDFAALAQGLIIACVLFVAGNLLGDLVPGIHEFAWTIILAALIKIFRLLPTRLEEAASSWNDLATTAWLPTLLVGVSISYIKIGEVLTALRDPLFLLLTASAVLISGVVAGLLGWLLKMNFVEASITPGLAMADTGGSGDVSVLSAADRLHLMPFAQLSTRLGGVVTLLLASLLVPIL</sequence>
<dbReference type="InterPro" id="IPR004679">
    <property type="entry name" value="2-OHcarboxylate_transport"/>
</dbReference>
<protein>
    <submittedName>
        <fullName evidence="4">Na+/citrate or Na+/malate symporter</fullName>
    </submittedName>
</protein>
<feature type="transmembrane region" description="Helical" evidence="3">
    <location>
        <begin position="306"/>
        <end position="325"/>
    </location>
</feature>
<feature type="transmembrane region" description="Helical" evidence="3">
    <location>
        <begin position="183"/>
        <end position="203"/>
    </location>
</feature>
<evidence type="ECO:0000313" key="5">
    <source>
        <dbReference type="Proteomes" id="UP001180845"/>
    </source>
</evidence>